<keyword evidence="1" id="KW-0812">Transmembrane</keyword>
<evidence type="ECO:0000256" key="1">
    <source>
        <dbReference type="SAM" id="Phobius"/>
    </source>
</evidence>
<proteinExistence type="predicted"/>
<dbReference type="WBParaSite" id="Hba_05861">
    <property type="protein sequence ID" value="Hba_05861"/>
    <property type="gene ID" value="Hba_05861"/>
</dbReference>
<dbReference type="Proteomes" id="UP000095283">
    <property type="component" value="Unplaced"/>
</dbReference>
<organism evidence="2 3">
    <name type="scientific">Heterorhabditis bacteriophora</name>
    <name type="common">Entomopathogenic nematode worm</name>
    <dbReference type="NCBI Taxonomy" id="37862"/>
    <lineage>
        <taxon>Eukaryota</taxon>
        <taxon>Metazoa</taxon>
        <taxon>Ecdysozoa</taxon>
        <taxon>Nematoda</taxon>
        <taxon>Chromadorea</taxon>
        <taxon>Rhabditida</taxon>
        <taxon>Rhabditina</taxon>
        <taxon>Rhabditomorpha</taxon>
        <taxon>Strongyloidea</taxon>
        <taxon>Heterorhabditidae</taxon>
        <taxon>Heterorhabditis</taxon>
    </lineage>
</organism>
<accession>A0A1I7WL46</accession>
<sequence length="171" mass="20134">MFKSYDNVLDYMASQKLNGMIIEFYNLIQNYILNFFKPISTDLKWFVLHKKITSYMYIFMSYLHLCSRDIFNLKGHAYSITGMRIVDGPYGQVCLLRLIVQPYIRNNLRKYSVIPRAKSNFYYDIYFGYNLGMECISGNVKQDMGLNATQTYTIMFCLIATIILKIFLCNV</sequence>
<evidence type="ECO:0000313" key="2">
    <source>
        <dbReference type="Proteomes" id="UP000095283"/>
    </source>
</evidence>
<keyword evidence="1" id="KW-1133">Transmembrane helix</keyword>
<evidence type="ECO:0000313" key="3">
    <source>
        <dbReference type="WBParaSite" id="Hba_05861"/>
    </source>
</evidence>
<feature type="transmembrane region" description="Helical" evidence="1">
    <location>
        <begin position="151"/>
        <end position="168"/>
    </location>
</feature>
<name>A0A1I7WL46_HETBA</name>
<reference evidence="3" key="1">
    <citation type="submission" date="2016-11" db="UniProtKB">
        <authorList>
            <consortium name="WormBaseParasite"/>
        </authorList>
    </citation>
    <scope>IDENTIFICATION</scope>
</reference>
<dbReference type="AlphaFoldDB" id="A0A1I7WL46"/>
<protein>
    <submittedName>
        <fullName evidence="3">DNA-directed RNA polymerase</fullName>
    </submittedName>
</protein>
<keyword evidence="1" id="KW-0472">Membrane</keyword>
<keyword evidence="2" id="KW-1185">Reference proteome</keyword>